<accession>A0A1L9T7S2</accession>
<evidence type="ECO:0000313" key="4">
    <source>
        <dbReference type="Proteomes" id="UP000184356"/>
    </source>
</evidence>
<proteinExistence type="predicted"/>
<dbReference type="Pfam" id="PF06985">
    <property type="entry name" value="HET"/>
    <property type="match status" value="1"/>
</dbReference>
<protein>
    <recommendedName>
        <fullName evidence="2">Heterokaryon incompatibility domain-containing protein</fullName>
    </recommendedName>
</protein>
<evidence type="ECO:0000313" key="3">
    <source>
        <dbReference type="EMBL" id="OJJ55457.1"/>
    </source>
</evidence>
<evidence type="ECO:0000259" key="2">
    <source>
        <dbReference type="Pfam" id="PF06985"/>
    </source>
</evidence>
<dbReference type="VEuPathDB" id="FungiDB:ASPSYDRAFT_135100"/>
<dbReference type="STRING" id="1036612.A0A1L9T7S2"/>
<dbReference type="EMBL" id="KV878592">
    <property type="protein sequence ID" value="OJJ55457.1"/>
    <property type="molecule type" value="Genomic_DNA"/>
</dbReference>
<name>A0A1L9T7S2_9EURO</name>
<evidence type="ECO:0000256" key="1">
    <source>
        <dbReference type="SAM" id="MobiDB-lite"/>
    </source>
</evidence>
<dbReference type="Proteomes" id="UP000184356">
    <property type="component" value="Unassembled WGS sequence"/>
</dbReference>
<feature type="region of interest" description="Disordered" evidence="1">
    <location>
        <begin position="1"/>
        <end position="32"/>
    </location>
</feature>
<dbReference type="PANTHER" id="PTHR24148">
    <property type="entry name" value="ANKYRIN REPEAT DOMAIN-CONTAINING PROTEIN 39 HOMOLOG-RELATED"/>
    <property type="match status" value="1"/>
</dbReference>
<gene>
    <name evidence="3" type="ORF">ASPSYDRAFT_135100</name>
</gene>
<dbReference type="OrthoDB" id="2157530at2759"/>
<dbReference type="AlphaFoldDB" id="A0A1L9T7S2"/>
<sequence length="585" mass="66123">MASIKFPRAGKNESGASWRFAPSRDKAQGEQWPPRRLLHVPTMTSYERDSNNRYNGVRNPQYNAISYTWGRFENNKYPAVKILGVTWKIPGIDPTHFSVAEFEAAIRHTAEDKAWIWLDIACIDQENAAIKLDEINRQAEIFGKAETVYAWVTPWTTSRMLTAFQTIELFSQSLGRSLDGNAKVPPPISNLRIDLNSAYHVFTEIAQLGWFTSLWTLQEAFLCHPFFLSRSCDAVPLTSFFQGKYRNQLPYPVGLMWLAGSSRNIWDDLRWNASPQAQAICELIHDSGLLALSFLKNAYMLYPAAAKRKYREPQDAVYGIMQVYNLRMPAMNDANKLLTKLALSLNVNNALGAQIFVHQTPPNTLLDAWKLARSSHVPFQFYNELQYVPDGSIAGTPSGRPSFRGRMTGLEQLASRWDEVIQERRGPAQPQHPRLPFRPAIYLDATASAPCVALELEATPAAPDAPDIGPSYEKYTQRWPLRQLSRHLPHALDKYNVLYLGTIRFSAPPTKHAPDVQWRLEYSIGLLVRQEVSGKGKSWARVGFSSWCTEAQRITGIRQGVSTLGKPDRVRIPTEVWGVSECLIG</sequence>
<organism evidence="3 4">
    <name type="scientific">Aspergillus sydowii CBS 593.65</name>
    <dbReference type="NCBI Taxonomy" id="1036612"/>
    <lineage>
        <taxon>Eukaryota</taxon>
        <taxon>Fungi</taxon>
        <taxon>Dikarya</taxon>
        <taxon>Ascomycota</taxon>
        <taxon>Pezizomycotina</taxon>
        <taxon>Eurotiomycetes</taxon>
        <taxon>Eurotiomycetidae</taxon>
        <taxon>Eurotiales</taxon>
        <taxon>Aspergillaceae</taxon>
        <taxon>Aspergillus</taxon>
        <taxon>Aspergillus subgen. Nidulantes</taxon>
    </lineage>
</organism>
<feature type="domain" description="Heterokaryon incompatibility" evidence="2">
    <location>
        <begin position="62"/>
        <end position="219"/>
    </location>
</feature>
<reference evidence="4" key="1">
    <citation type="journal article" date="2017" name="Genome Biol.">
        <title>Comparative genomics reveals high biological diversity and specific adaptations in the industrially and medically important fungal genus Aspergillus.</title>
        <authorList>
            <person name="de Vries R.P."/>
            <person name="Riley R."/>
            <person name="Wiebenga A."/>
            <person name="Aguilar-Osorio G."/>
            <person name="Amillis S."/>
            <person name="Uchima C.A."/>
            <person name="Anderluh G."/>
            <person name="Asadollahi M."/>
            <person name="Askin M."/>
            <person name="Barry K."/>
            <person name="Battaglia E."/>
            <person name="Bayram O."/>
            <person name="Benocci T."/>
            <person name="Braus-Stromeyer S.A."/>
            <person name="Caldana C."/>
            <person name="Canovas D."/>
            <person name="Cerqueira G.C."/>
            <person name="Chen F."/>
            <person name="Chen W."/>
            <person name="Choi C."/>
            <person name="Clum A."/>
            <person name="Dos Santos R.A."/>
            <person name="Damasio A.R."/>
            <person name="Diallinas G."/>
            <person name="Emri T."/>
            <person name="Fekete E."/>
            <person name="Flipphi M."/>
            <person name="Freyberg S."/>
            <person name="Gallo A."/>
            <person name="Gournas C."/>
            <person name="Habgood R."/>
            <person name="Hainaut M."/>
            <person name="Harispe M.L."/>
            <person name="Henrissat B."/>
            <person name="Hilden K.S."/>
            <person name="Hope R."/>
            <person name="Hossain A."/>
            <person name="Karabika E."/>
            <person name="Karaffa L."/>
            <person name="Karanyi Z."/>
            <person name="Krasevec N."/>
            <person name="Kuo A."/>
            <person name="Kusch H."/>
            <person name="LaButti K."/>
            <person name="Lagendijk E.L."/>
            <person name="Lapidus A."/>
            <person name="Levasseur A."/>
            <person name="Lindquist E."/>
            <person name="Lipzen A."/>
            <person name="Logrieco A.F."/>
            <person name="MacCabe A."/>
            <person name="Maekelae M.R."/>
            <person name="Malavazi I."/>
            <person name="Melin P."/>
            <person name="Meyer V."/>
            <person name="Mielnichuk N."/>
            <person name="Miskei M."/>
            <person name="Molnar A.P."/>
            <person name="Mule G."/>
            <person name="Ngan C.Y."/>
            <person name="Orejas M."/>
            <person name="Orosz E."/>
            <person name="Ouedraogo J.P."/>
            <person name="Overkamp K.M."/>
            <person name="Park H.-S."/>
            <person name="Perrone G."/>
            <person name="Piumi F."/>
            <person name="Punt P.J."/>
            <person name="Ram A.F."/>
            <person name="Ramon A."/>
            <person name="Rauscher S."/>
            <person name="Record E."/>
            <person name="Riano-Pachon D.M."/>
            <person name="Robert V."/>
            <person name="Roehrig J."/>
            <person name="Ruller R."/>
            <person name="Salamov A."/>
            <person name="Salih N.S."/>
            <person name="Samson R.A."/>
            <person name="Sandor E."/>
            <person name="Sanguinetti M."/>
            <person name="Schuetze T."/>
            <person name="Sepcic K."/>
            <person name="Shelest E."/>
            <person name="Sherlock G."/>
            <person name="Sophianopoulou V."/>
            <person name="Squina F.M."/>
            <person name="Sun H."/>
            <person name="Susca A."/>
            <person name="Todd R.B."/>
            <person name="Tsang A."/>
            <person name="Unkles S.E."/>
            <person name="van de Wiele N."/>
            <person name="van Rossen-Uffink D."/>
            <person name="Oliveira J.V."/>
            <person name="Vesth T.C."/>
            <person name="Visser J."/>
            <person name="Yu J.-H."/>
            <person name="Zhou M."/>
            <person name="Andersen M.R."/>
            <person name="Archer D.B."/>
            <person name="Baker S.E."/>
            <person name="Benoit I."/>
            <person name="Brakhage A.A."/>
            <person name="Braus G.H."/>
            <person name="Fischer R."/>
            <person name="Frisvad J.C."/>
            <person name="Goldman G.H."/>
            <person name="Houbraken J."/>
            <person name="Oakley B."/>
            <person name="Pocsi I."/>
            <person name="Scazzocchio C."/>
            <person name="Seiboth B."/>
            <person name="vanKuyk P.A."/>
            <person name="Wortman J."/>
            <person name="Dyer P.S."/>
            <person name="Grigoriev I.V."/>
        </authorList>
    </citation>
    <scope>NUCLEOTIDE SEQUENCE [LARGE SCALE GENOMIC DNA]</scope>
    <source>
        <strain evidence="4">CBS 593.65</strain>
    </source>
</reference>
<keyword evidence="4" id="KW-1185">Reference proteome</keyword>
<dbReference type="InterPro" id="IPR010730">
    <property type="entry name" value="HET"/>
</dbReference>
<dbReference type="GeneID" id="63756784"/>
<dbReference type="RefSeq" id="XP_040699263.1">
    <property type="nucleotide sequence ID" value="XM_040840711.1"/>
</dbReference>
<dbReference type="PANTHER" id="PTHR24148:SF64">
    <property type="entry name" value="HETEROKARYON INCOMPATIBILITY DOMAIN-CONTAINING PROTEIN"/>
    <property type="match status" value="1"/>
</dbReference>
<dbReference type="InterPro" id="IPR052895">
    <property type="entry name" value="HetReg/Transcr_Mod"/>
</dbReference>